<dbReference type="RefSeq" id="WP_034904081.1">
    <property type="nucleotide sequence ID" value="NZ_CP017057.1"/>
</dbReference>
<comment type="caution">
    <text evidence="2">The sequence shown here is derived from an EMBL/GenBank/DDBJ whole genome shotgun (WGS) entry which is preliminary data.</text>
</comment>
<accession>A0A074ME89</accession>
<evidence type="ECO:0000256" key="1">
    <source>
        <dbReference type="SAM" id="MobiDB-lite"/>
    </source>
</evidence>
<dbReference type="KEGG" id="elq:Ga0102493_111955"/>
<reference evidence="2 3" key="1">
    <citation type="submission" date="2014-04" db="EMBL/GenBank/DDBJ databases">
        <title>A comprehensive comparison of genomes of Erythrobacter spp. Strains.</title>
        <authorList>
            <person name="Zheng Q."/>
        </authorList>
    </citation>
    <scope>NUCLEOTIDE SEQUENCE [LARGE SCALE GENOMIC DNA]</scope>
    <source>
        <strain evidence="2 3">DSM 8509</strain>
    </source>
</reference>
<keyword evidence="3" id="KW-1185">Reference proteome</keyword>
<dbReference type="Proteomes" id="UP000027866">
    <property type="component" value="Unassembled WGS sequence"/>
</dbReference>
<protein>
    <submittedName>
        <fullName evidence="2">Uncharacterized protein</fullName>
    </submittedName>
</protein>
<dbReference type="EMBL" id="JMIX01000007">
    <property type="protein sequence ID" value="KEO93156.1"/>
    <property type="molecule type" value="Genomic_DNA"/>
</dbReference>
<feature type="region of interest" description="Disordered" evidence="1">
    <location>
        <begin position="19"/>
        <end position="52"/>
    </location>
</feature>
<organism evidence="2 3">
    <name type="scientific">Erythrobacter litoralis</name>
    <dbReference type="NCBI Taxonomy" id="39960"/>
    <lineage>
        <taxon>Bacteria</taxon>
        <taxon>Pseudomonadati</taxon>
        <taxon>Pseudomonadota</taxon>
        <taxon>Alphaproteobacteria</taxon>
        <taxon>Sphingomonadales</taxon>
        <taxon>Erythrobacteraceae</taxon>
        <taxon>Erythrobacter/Porphyrobacter group</taxon>
        <taxon>Erythrobacter</taxon>
    </lineage>
</organism>
<dbReference type="OrthoDB" id="7391054at2"/>
<proteinExistence type="predicted"/>
<evidence type="ECO:0000313" key="3">
    <source>
        <dbReference type="Proteomes" id="UP000027866"/>
    </source>
</evidence>
<dbReference type="AlphaFoldDB" id="A0A074ME89"/>
<name>A0A074ME89_9SPHN</name>
<sequence length="174" mass="18093">MKGALALGLLAAFCAACKPPPTDETLTRSAPESEPSFASTPLPSPETEGAVWAPSDRAEERIVYGVPGEPALIALACDAGAGTLSITRISPADEGAQAMFALVGNGHVGRLPVDATEAGNRRIWQGTHDAQSEEWEPLSGPRRLIATLPGAGTVEINPSPLPMELIERCRSKSG</sequence>
<gene>
    <name evidence="2" type="ORF">EH32_13100</name>
</gene>
<evidence type="ECO:0000313" key="2">
    <source>
        <dbReference type="EMBL" id="KEO93156.1"/>
    </source>
</evidence>